<evidence type="ECO:0000313" key="2">
    <source>
        <dbReference type="Proteomes" id="UP000586634"/>
    </source>
</evidence>
<dbReference type="PANTHER" id="PTHR45727:SF3">
    <property type="entry name" value="NPC1-LIKE INTRACELLULAR CHOLESTEROL TRANSPORTER 1"/>
    <property type="match status" value="1"/>
</dbReference>
<dbReference type="GO" id="GO:0005886">
    <property type="term" value="C:plasma membrane"/>
    <property type="evidence" value="ECO:0007669"/>
    <property type="project" value="TreeGrafter"/>
</dbReference>
<dbReference type="GO" id="GO:0015485">
    <property type="term" value="F:cholesterol binding"/>
    <property type="evidence" value="ECO:0007669"/>
    <property type="project" value="TreeGrafter"/>
</dbReference>
<protein>
    <submittedName>
        <fullName evidence="1">NPCL1 protein</fullName>
    </submittedName>
</protein>
<sequence>PQDSYMLQYFAALNQYLAVGVPTYFVTTSGYNFSSPNGTNAICSSSGCHPQSLT</sequence>
<dbReference type="GO" id="GO:0030299">
    <property type="term" value="P:intestinal cholesterol absorption"/>
    <property type="evidence" value="ECO:0007669"/>
    <property type="project" value="TreeGrafter"/>
</dbReference>
<dbReference type="OrthoDB" id="6510177at2759"/>
<accession>A0A7L1H6C2</accession>
<dbReference type="AlphaFoldDB" id="A0A7L1H6C2"/>
<organism evidence="1 2">
    <name type="scientific">Nycticryphes semicollaris</name>
    <dbReference type="NCBI Taxonomy" id="227226"/>
    <lineage>
        <taxon>Eukaryota</taxon>
        <taxon>Metazoa</taxon>
        <taxon>Chordata</taxon>
        <taxon>Craniata</taxon>
        <taxon>Vertebrata</taxon>
        <taxon>Euteleostomi</taxon>
        <taxon>Archelosauria</taxon>
        <taxon>Archosauria</taxon>
        <taxon>Dinosauria</taxon>
        <taxon>Saurischia</taxon>
        <taxon>Theropoda</taxon>
        <taxon>Coelurosauria</taxon>
        <taxon>Aves</taxon>
        <taxon>Neognathae</taxon>
        <taxon>Neoaves</taxon>
        <taxon>Charadriiformes</taxon>
        <taxon>Rostratulidae</taxon>
        <taxon>Nycticryphes</taxon>
    </lineage>
</organism>
<proteinExistence type="predicted"/>
<evidence type="ECO:0000313" key="1">
    <source>
        <dbReference type="EMBL" id="NXN21076.1"/>
    </source>
</evidence>
<dbReference type="PANTHER" id="PTHR45727">
    <property type="entry name" value="NPC INTRACELLULAR CHOLESTEROL TRANSPORTER 1"/>
    <property type="match status" value="1"/>
</dbReference>
<feature type="non-terminal residue" evidence="1">
    <location>
        <position position="54"/>
    </location>
</feature>
<gene>
    <name evidence="1" type="primary">Npc1l1_0</name>
    <name evidence="1" type="ORF">NYCSEM_R15745</name>
</gene>
<dbReference type="GO" id="GO:0042632">
    <property type="term" value="P:cholesterol homeostasis"/>
    <property type="evidence" value="ECO:0007669"/>
    <property type="project" value="TreeGrafter"/>
</dbReference>
<reference evidence="1 2" key="1">
    <citation type="submission" date="2019-09" db="EMBL/GenBank/DDBJ databases">
        <title>Bird 10,000 Genomes (B10K) Project - Family phase.</title>
        <authorList>
            <person name="Zhang G."/>
        </authorList>
    </citation>
    <scope>NUCLEOTIDE SEQUENCE [LARGE SCALE GENOMIC DNA]</scope>
    <source>
        <strain evidence="1">B10K-DU-002-14</strain>
        <tissue evidence="1">Muscle</tissue>
    </source>
</reference>
<comment type="caution">
    <text evidence="1">The sequence shown here is derived from an EMBL/GenBank/DDBJ whole genome shotgun (WGS) entry which is preliminary data.</text>
</comment>
<dbReference type="GO" id="GO:0015918">
    <property type="term" value="P:sterol transport"/>
    <property type="evidence" value="ECO:0007669"/>
    <property type="project" value="TreeGrafter"/>
</dbReference>
<dbReference type="Proteomes" id="UP000586634">
    <property type="component" value="Unassembled WGS sequence"/>
</dbReference>
<feature type="non-terminal residue" evidence="1">
    <location>
        <position position="1"/>
    </location>
</feature>
<dbReference type="EMBL" id="VXBJ01000416">
    <property type="protein sequence ID" value="NXN21076.1"/>
    <property type="molecule type" value="Genomic_DNA"/>
</dbReference>
<keyword evidence="2" id="KW-1185">Reference proteome</keyword>
<name>A0A7L1H6C2_9CHAR</name>